<keyword evidence="4" id="KW-1185">Reference proteome</keyword>
<dbReference type="PANTHER" id="PTHR22602">
    <property type="entry name" value="TRANSFERASE CAF17, MITOCHONDRIAL-RELATED"/>
    <property type="match status" value="1"/>
</dbReference>
<evidence type="ECO:0000259" key="2">
    <source>
        <dbReference type="Pfam" id="PF25455"/>
    </source>
</evidence>
<dbReference type="NCBIfam" id="TIGR03317">
    <property type="entry name" value="ygfZ_signature"/>
    <property type="match status" value="1"/>
</dbReference>
<protein>
    <submittedName>
        <fullName evidence="3">Aminomethyltransferase</fullName>
    </submittedName>
</protein>
<dbReference type="EMBL" id="BMZE01000003">
    <property type="protein sequence ID" value="GHA30246.1"/>
    <property type="molecule type" value="Genomic_DNA"/>
</dbReference>
<dbReference type="Proteomes" id="UP000646579">
    <property type="component" value="Unassembled WGS sequence"/>
</dbReference>
<reference evidence="3" key="1">
    <citation type="journal article" date="2014" name="Int. J. Syst. Evol. Microbiol.">
        <title>Complete genome sequence of Corynebacterium casei LMG S-19264T (=DSM 44701T), isolated from a smear-ripened cheese.</title>
        <authorList>
            <consortium name="US DOE Joint Genome Institute (JGI-PGF)"/>
            <person name="Walter F."/>
            <person name="Albersmeier A."/>
            <person name="Kalinowski J."/>
            <person name="Ruckert C."/>
        </authorList>
    </citation>
    <scope>NUCLEOTIDE SEQUENCE</scope>
    <source>
        <strain evidence="3">KCTC 32437</strain>
    </source>
</reference>
<dbReference type="InterPro" id="IPR027266">
    <property type="entry name" value="TrmE/GcvT-like"/>
</dbReference>
<dbReference type="AlphaFoldDB" id="A0A918SBC6"/>
<keyword evidence="1" id="KW-0809">Transit peptide</keyword>
<dbReference type="GO" id="GO:0016226">
    <property type="term" value="P:iron-sulfur cluster assembly"/>
    <property type="evidence" value="ECO:0007669"/>
    <property type="project" value="TreeGrafter"/>
</dbReference>
<sequence>MTRHLRSDRTLFRFSGPDAHTLLEDVLTGPFKPDATEAAWWALLSPQGKIQAEGLAVWRYEAWWLDVSTSVAENFFKRMRMYKLRAKAEIEDLSESHRVGWSSEPCEGSVPDNRGGGLGHHVLIAAENTEGWDTGEAYHEHRASIGIAELGPDFEADSTFPHDIAMDLLGGIDFAKGCYVGQEVVSRMKHRGTARRRPVLVSGIAEGTAAGTSVAAGGRDAGAIGTVHGGKAVGILRLDRISDASAAEIDGKPASLALPDWADYRFGESAPTE</sequence>
<dbReference type="PANTHER" id="PTHR22602:SF0">
    <property type="entry name" value="TRANSFERASE CAF17, MITOCHONDRIAL-RELATED"/>
    <property type="match status" value="1"/>
</dbReference>
<evidence type="ECO:0000313" key="3">
    <source>
        <dbReference type="EMBL" id="GHA30246.1"/>
    </source>
</evidence>
<dbReference type="InterPro" id="IPR045179">
    <property type="entry name" value="YgfZ/GcvT"/>
</dbReference>
<name>A0A918SBC6_9HYPH</name>
<dbReference type="RefSeq" id="WP_189426300.1">
    <property type="nucleotide sequence ID" value="NZ_BMZE01000003.1"/>
</dbReference>
<proteinExistence type="predicted"/>
<evidence type="ECO:0000256" key="1">
    <source>
        <dbReference type="ARBA" id="ARBA00022946"/>
    </source>
</evidence>
<feature type="domain" description="CAF17 C-terminal" evidence="2">
    <location>
        <begin position="195"/>
        <end position="263"/>
    </location>
</feature>
<dbReference type="SUPFAM" id="SSF103025">
    <property type="entry name" value="Folate-binding domain"/>
    <property type="match status" value="1"/>
</dbReference>
<accession>A0A918SBC6</accession>
<comment type="caution">
    <text evidence="3">The sequence shown here is derived from an EMBL/GenBank/DDBJ whole genome shotgun (WGS) entry which is preliminary data.</text>
</comment>
<dbReference type="Pfam" id="PF25455">
    <property type="entry name" value="Beta-barrel_CAF17_C"/>
    <property type="match status" value="1"/>
</dbReference>
<reference evidence="3" key="2">
    <citation type="submission" date="2020-09" db="EMBL/GenBank/DDBJ databases">
        <authorList>
            <person name="Sun Q."/>
            <person name="Kim S."/>
        </authorList>
    </citation>
    <scope>NUCLEOTIDE SEQUENCE</scope>
    <source>
        <strain evidence="3">KCTC 32437</strain>
    </source>
</reference>
<gene>
    <name evidence="3" type="primary">gcvT</name>
    <name evidence="3" type="ORF">GCM10007989_27450</name>
</gene>
<dbReference type="Gene3D" id="3.30.1360.120">
    <property type="entry name" value="Probable tRNA modification gtpase trme, domain 1"/>
    <property type="match status" value="2"/>
</dbReference>
<dbReference type="InterPro" id="IPR017703">
    <property type="entry name" value="YgfZ/GCV_T_CS"/>
</dbReference>
<evidence type="ECO:0000313" key="4">
    <source>
        <dbReference type="Proteomes" id="UP000646579"/>
    </source>
</evidence>
<dbReference type="InterPro" id="IPR057460">
    <property type="entry name" value="CAF17_C"/>
</dbReference>
<organism evidence="3 4">
    <name type="scientific">Devosia pacifica</name>
    <dbReference type="NCBI Taxonomy" id="1335967"/>
    <lineage>
        <taxon>Bacteria</taxon>
        <taxon>Pseudomonadati</taxon>
        <taxon>Pseudomonadota</taxon>
        <taxon>Alphaproteobacteria</taxon>
        <taxon>Hyphomicrobiales</taxon>
        <taxon>Devosiaceae</taxon>
        <taxon>Devosia</taxon>
    </lineage>
</organism>